<proteinExistence type="predicted"/>
<evidence type="ECO:0000313" key="2">
    <source>
        <dbReference type="Proteomes" id="UP000270616"/>
    </source>
</evidence>
<dbReference type="RefSeq" id="WP_123824443.1">
    <property type="nucleotide sequence ID" value="NZ_RKMF01000003.1"/>
</dbReference>
<dbReference type="SFLD" id="SFLDS00003">
    <property type="entry name" value="Haloacid_Dehalogenase"/>
    <property type="match status" value="1"/>
</dbReference>
<dbReference type="EMBL" id="RKMF01000003">
    <property type="protein sequence ID" value="ROZ64342.1"/>
    <property type="molecule type" value="Genomic_DNA"/>
</dbReference>
<dbReference type="InterPro" id="IPR036412">
    <property type="entry name" value="HAD-like_sf"/>
</dbReference>
<dbReference type="GO" id="GO:0000287">
    <property type="term" value="F:magnesium ion binding"/>
    <property type="evidence" value="ECO:0007669"/>
    <property type="project" value="TreeGrafter"/>
</dbReference>
<dbReference type="NCBIfam" id="TIGR01484">
    <property type="entry name" value="HAD-SF-IIB"/>
    <property type="match status" value="1"/>
</dbReference>
<dbReference type="GO" id="GO:0016791">
    <property type="term" value="F:phosphatase activity"/>
    <property type="evidence" value="ECO:0007669"/>
    <property type="project" value="TreeGrafter"/>
</dbReference>
<dbReference type="Gene3D" id="3.40.50.1000">
    <property type="entry name" value="HAD superfamily/HAD-like"/>
    <property type="match status" value="1"/>
</dbReference>
<dbReference type="Proteomes" id="UP000270616">
    <property type="component" value="Unassembled WGS sequence"/>
</dbReference>
<dbReference type="PANTHER" id="PTHR10000:SF8">
    <property type="entry name" value="HAD SUPERFAMILY HYDROLASE-LIKE, TYPE 3"/>
    <property type="match status" value="1"/>
</dbReference>
<dbReference type="PROSITE" id="PS01229">
    <property type="entry name" value="COF_2"/>
    <property type="match status" value="1"/>
</dbReference>
<dbReference type="GO" id="GO:0005829">
    <property type="term" value="C:cytosol"/>
    <property type="evidence" value="ECO:0007669"/>
    <property type="project" value="TreeGrafter"/>
</dbReference>
<dbReference type="InterPro" id="IPR006379">
    <property type="entry name" value="HAD-SF_hydro_IIB"/>
</dbReference>
<dbReference type="OrthoDB" id="3180855at2"/>
<dbReference type="Pfam" id="PF08282">
    <property type="entry name" value="Hydrolase_3"/>
    <property type="match status" value="1"/>
</dbReference>
<comment type="caution">
    <text evidence="1">The sequence shown here is derived from an EMBL/GenBank/DDBJ whole genome shotgun (WGS) entry which is preliminary data.</text>
</comment>
<sequence>MTDYRLVAFDMDGTLLDSTRNLQPGTRKAFHAMHAAGTRIMLASGRPVPGLHLLAKKHGLGENLVFAAMNGSVVVDQATDEIIASHALPKDVANNLIRAAKAAGILVMIPHGADLYVEDDSSERVHYEAEGNDLTLRVVEDLTTIEPDPTKIVFVADRELSQSLHDELLREYAGRIELAYSSPIYLEATAAGIDKGSAIEDFCTANGLTLDQVIAFGDNGNDIGMLRKAGLGVAMGNGIPEAKGAADLVTTSNDDEGIARVLAEHFEFDTDF</sequence>
<dbReference type="AlphaFoldDB" id="A0A3N3ZTV0"/>
<dbReference type="Gene3D" id="3.30.1240.10">
    <property type="match status" value="1"/>
</dbReference>
<evidence type="ECO:0000313" key="1">
    <source>
        <dbReference type="EMBL" id="ROZ64342.1"/>
    </source>
</evidence>
<dbReference type="PANTHER" id="PTHR10000">
    <property type="entry name" value="PHOSPHOSERINE PHOSPHATASE"/>
    <property type="match status" value="1"/>
</dbReference>
<dbReference type="SUPFAM" id="SSF56784">
    <property type="entry name" value="HAD-like"/>
    <property type="match status" value="1"/>
</dbReference>
<keyword evidence="2" id="KW-1185">Reference proteome</keyword>
<accession>A0A3N3ZTV0</accession>
<reference evidence="1 2" key="1">
    <citation type="submission" date="2018-10" db="EMBL/GenBank/DDBJ databases">
        <title>Kocuria sp. M5W7-7, whole genome shotgun sequence.</title>
        <authorList>
            <person name="Tuo L."/>
        </authorList>
    </citation>
    <scope>NUCLEOTIDE SEQUENCE [LARGE SCALE GENOMIC DNA]</scope>
    <source>
        <strain evidence="1 2">M5W7-7</strain>
    </source>
</reference>
<gene>
    <name evidence="1" type="ORF">EDL96_03560</name>
</gene>
<keyword evidence="1" id="KW-0378">Hydrolase</keyword>
<dbReference type="NCBIfam" id="TIGR00099">
    <property type="entry name" value="Cof-subfamily"/>
    <property type="match status" value="1"/>
</dbReference>
<dbReference type="InterPro" id="IPR023214">
    <property type="entry name" value="HAD_sf"/>
</dbReference>
<dbReference type="SFLD" id="SFLDG01140">
    <property type="entry name" value="C2.B:_Phosphomannomutase_and_P"/>
    <property type="match status" value="1"/>
</dbReference>
<protein>
    <submittedName>
        <fullName evidence="1">HAD family hydrolase</fullName>
    </submittedName>
</protein>
<dbReference type="CDD" id="cd07516">
    <property type="entry name" value="HAD_Pase"/>
    <property type="match status" value="1"/>
</dbReference>
<name>A0A3N3ZTV0_9MICC</name>
<dbReference type="InterPro" id="IPR000150">
    <property type="entry name" value="Cof"/>
</dbReference>
<organism evidence="1 2">
    <name type="scientific">Kocuria soli</name>
    <dbReference type="NCBI Taxonomy" id="2485125"/>
    <lineage>
        <taxon>Bacteria</taxon>
        <taxon>Bacillati</taxon>
        <taxon>Actinomycetota</taxon>
        <taxon>Actinomycetes</taxon>
        <taxon>Micrococcales</taxon>
        <taxon>Micrococcaceae</taxon>
        <taxon>Kocuria</taxon>
    </lineage>
</organism>